<feature type="compositionally biased region" description="Pro residues" evidence="1">
    <location>
        <begin position="138"/>
        <end position="149"/>
    </location>
</feature>
<dbReference type="Proteomes" id="UP000654123">
    <property type="component" value="Unassembled WGS sequence"/>
</dbReference>
<accession>A0A918B099</accession>
<proteinExistence type="predicted"/>
<feature type="compositionally biased region" description="Low complexity" evidence="1">
    <location>
        <begin position="58"/>
        <end position="74"/>
    </location>
</feature>
<feature type="compositionally biased region" description="Basic and acidic residues" evidence="1">
    <location>
        <begin position="151"/>
        <end position="163"/>
    </location>
</feature>
<protein>
    <submittedName>
        <fullName evidence="2">Uncharacterized protein</fullName>
    </submittedName>
</protein>
<keyword evidence="3" id="KW-1185">Reference proteome</keyword>
<gene>
    <name evidence="2" type="ORF">GCM10010249_16950</name>
</gene>
<organism evidence="2 3">
    <name type="scientific">Streptomyces roseolilacinus</name>
    <dbReference type="NCBI Taxonomy" id="66904"/>
    <lineage>
        <taxon>Bacteria</taxon>
        <taxon>Bacillati</taxon>
        <taxon>Actinomycetota</taxon>
        <taxon>Actinomycetes</taxon>
        <taxon>Kitasatosporales</taxon>
        <taxon>Streptomycetaceae</taxon>
        <taxon>Streptomyces</taxon>
    </lineage>
</organism>
<name>A0A918B099_9ACTN</name>
<evidence type="ECO:0000313" key="3">
    <source>
        <dbReference type="Proteomes" id="UP000654123"/>
    </source>
</evidence>
<reference evidence="2" key="2">
    <citation type="submission" date="2020-09" db="EMBL/GenBank/DDBJ databases">
        <authorList>
            <person name="Sun Q."/>
            <person name="Ohkuma M."/>
        </authorList>
    </citation>
    <scope>NUCLEOTIDE SEQUENCE</scope>
    <source>
        <strain evidence="2">JCM 4335</strain>
    </source>
</reference>
<sequence length="200" mass="21165">MFRLWNSIFFPPPVPRLAAGIVRCPFRRPRAFHRPGAGTSRTGFRIAPAASPDRNHDAGTGPAAGRPGPSPGSRGTRHGPARVGASRSGPLTPHDPRPPGRTTPGPPDRRATGTDVSPTPDRTVRQDSGPDRRARAAPKPPRTPPPGRPVPRRESTDPAREHATSGPGPAGRRAGRGQPARMRRAPETMSPPPTITAAIE</sequence>
<evidence type="ECO:0000256" key="1">
    <source>
        <dbReference type="SAM" id="MobiDB-lite"/>
    </source>
</evidence>
<reference evidence="2" key="1">
    <citation type="journal article" date="2014" name="Int. J. Syst. Evol. Microbiol.">
        <title>Complete genome sequence of Corynebacterium casei LMG S-19264T (=DSM 44701T), isolated from a smear-ripened cheese.</title>
        <authorList>
            <consortium name="US DOE Joint Genome Institute (JGI-PGF)"/>
            <person name="Walter F."/>
            <person name="Albersmeier A."/>
            <person name="Kalinowski J."/>
            <person name="Ruckert C."/>
        </authorList>
    </citation>
    <scope>NUCLEOTIDE SEQUENCE</scope>
    <source>
        <strain evidence="2">JCM 4335</strain>
    </source>
</reference>
<evidence type="ECO:0000313" key="2">
    <source>
        <dbReference type="EMBL" id="GGP99383.1"/>
    </source>
</evidence>
<dbReference type="AlphaFoldDB" id="A0A918B099"/>
<feature type="region of interest" description="Disordered" evidence="1">
    <location>
        <begin position="32"/>
        <end position="200"/>
    </location>
</feature>
<feature type="compositionally biased region" description="Low complexity" evidence="1">
    <location>
        <begin position="166"/>
        <end position="180"/>
    </location>
</feature>
<comment type="caution">
    <text evidence="2">The sequence shown here is derived from an EMBL/GenBank/DDBJ whole genome shotgun (WGS) entry which is preliminary data.</text>
</comment>
<dbReference type="EMBL" id="BMSV01000003">
    <property type="protein sequence ID" value="GGP99383.1"/>
    <property type="molecule type" value="Genomic_DNA"/>
</dbReference>
<feature type="compositionally biased region" description="Basic and acidic residues" evidence="1">
    <location>
        <begin position="122"/>
        <end position="134"/>
    </location>
</feature>